<evidence type="ECO:0000313" key="15">
    <source>
        <dbReference type="Proteomes" id="UP000236729"/>
    </source>
</evidence>
<dbReference type="InterPro" id="IPR036890">
    <property type="entry name" value="HATPase_C_sf"/>
</dbReference>
<feature type="domain" description="Signal transduction histidine kinase subgroup 3 dimerisation and phosphoacceptor" evidence="11">
    <location>
        <begin position="133"/>
        <end position="197"/>
    </location>
</feature>
<dbReference type="EC" id="2.7.13.3" evidence="2"/>
<dbReference type="CDD" id="cd16917">
    <property type="entry name" value="HATPase_UhpB-NarQ-NarX-like"/>
    <property type="match status" value="1"/>
</dbReference>
<keyword evidence="5" id="KW-0547">Nucleotide-binding</keyword>
<evidence type="ECO:0000256" key="4">
    <source>
        <dbReference type="ARBA" id="ARBA00022679"/>
    </source>
</evidence>
<dbReference type="InterPro" id="IPR003594">
    <property type="entry name" value="HATPase_dom"/>
</dbReference>
<dbReference type="Gene3D" id="3.30.565.10">
    <property type="entry name" value="Histidine kinase-like ATPase, C-terminal domain"/>
    <property type="match status" value="1"/>
</dbReference>
<keyword evidence="6 12" id="KW-0418">Kinase</keyword>
<evidence type="ECO:0000256" key="2">
    <source>
        <dbReference type="ARBA" id="ARBA00012438"/>
    </source>
</evidence>
<sequence length="339" mass="36382">MRSKVGQVRNAAVLLVIVGACVANSFDLDVVPLWRQVVFVVLAVAGYLHGRHLPVRHGWAVFALAAVPGVVDLAIYAGRGVGTLVLLAVFVGLPWLAGRFRRQQAELIESGRKRVAQMEREQEFIAERARLRERARIASDMHDSLGNDLALIALRAGSLELAADTTEANRQAAAELRATAVQATDRLRQTIGMLREKTSETLSPPDEPVEALVDRARGAGMDVALRRGGEPLGVPSTVDRAAYRVVQEALTNAARYARGSQVVVRVDREPEELVVVVHNTAVDAAPMVSGSGTGLLALAERVGLLGGTFRAERGEEGFTVTARLPCPAESAGPLKEEEL</sequence>
<keyword evidence="9" id="KW-0812">Transmembrane</keyword>
<dbReference type="Pfam" id="PF07730">
    <property type="entry name" value="HisKA_3"/>
    <property type="match status" value="1"/>
</dbReference>
<evidence type="ECO:0000313" key="14">
    <source>
        <dbReference type="Proteomes" id="UP000199690"/>
    </source>
</evidence>
<feature type="transmembrane region" description="Helical" evidence="9">
    <location>
        <begin position="81"/>
        <end position="98"/>
    </location>
</feature>
<dbReference type="PANTHER" id="PTHR24421:SF10">
    <property type="entry name" value="NITRATE_NITRITE SENSOR PROTEIN NARQ"/>
    <property type="match status" value="1"/>
</dbReference>
<dbReference type="SMR" id="A0A1H6ENB6"/>
<dbReference type="Proteomes" id="UP000199690">
    <property type="component" value="Unassembled WGS sequence"/>
</dbReference>
<keyword evidence="7" id="KW-0067">ATP-binding</keyword>
<keyword evidence="4" id="KW-0808">Transferase</keyword>
<dbReference type="PROSITE" id="PS51257">
    <property type="entry name" value="PROKAR_LIPOPROTEIN"/>
    <property type="match status" value="1"/>
</dbReference>
<evidence type="ECO:0000313" key="12">
    <source>
        <dbReference type="EMBL" id="SEG98506.1"/>
    </source>
</evidence>
<evidence type="ECO:0000256" key="9">
    <source>
        <dbReference type="SAM" id="Phobius"/>
    </source>
</evidence>
<evidence type="ECO:0000256" key="8">
    <source>
        <dbReference type="ARBA" id="ARBA00023012"/>
    </source>
</evidence>
<dbReference type="SUPFAM" id="SSF55874">
    <property type="entry name" value="ATPase domain of HSP90 chaperone/DNA topoisomerase II/histidine kinase"/>
    <property type="match status" value="1"/>
</dbReference>
<dbReference type="Proteomes" id="UP000236729">
    <property type="component" value="Unassembled WGS sequence"/>
</dbReference>
<proteinExistence type="predicted"/>
<evidence type="ECO:0000259" key="10">
    <source>
        <dbReference type="Pfam" id="PF02518"/>
    </source>
</evidence>
<evidence type="ECO:0000256" key="5">
    <source>
        <dbReference type="ARBA" id="ARBA00022741"/>
    </source>
</evidence>
<accession>A0A1H6ENB6</accession>
<keyword evidence="3" id="KW-0597">Phosphoprotein</keyword>
<dbReference type="InterPro" id="IPR050482">
    <property type="entry name" value="Sensor_HK_TwoCompSys"/>
</dbReference>
<dbReference type="Gene3D" id="1.20.5.1930">
    <property type="match status" value="1"/>
</dbReference>
<keyword evidence="14" id="KW-1185">Reference proteome</keyword>
<comment type="catalytic activity">
    <reaction evidence="1">
        <text>ATP + protein L-histidine = ADP + protein N-phospho-L-histidine.</text>
        <dbReference type="EC" id="2.7.13.3"/>
    </reaction>
</comment>
<dbReference type="InterPro" id="IPR011712">
    <property type="entry name" value="Sig_transdc_His_kin_sub3_dim/P"/>
</dbReference>
<dbReference type="GO" id="GO:0046983">
    <property type="term" value="F:protein dimerization activity"/>
    <property type="evidence" value="ECO:0007669"/>
    <property type="project" value="InterPro"/>
</dbReference>
<gene>
    <name evidence="12" type="ORF">SAMN02982929_07100</name>
    <name evidence="13" type="ORF">SAMN05216506_12422</name>
</gene>
<name>A0A1H6ENB6_9PSEU</name>
<feature type="transmembrane region" description="Helical" evidence="9">
    <location>
        <begin position="57"/>
        <end position="75"/>
    </location>
</feature>
<evidence type="ECO:0000313" key="13">
    <source>
        <dbReference type="EMBL" id="SFF26300.1"/>
    </source>
</evidence>
<reference evidence="14 15" key="2">
    <citation type="submission" date="2016-10" db="EMBL/GenBank/DDBJ databases">
        <authorList>
            <person name="Varghese N."/>
            <person name="Submissions S."/>
        </authorList>
    </citation>
    <scope>NUCLEOTIDE SEQUENCE [LARGE SCALE GENOMIC DNA]</scope>
    <source>
        <strain evidence="15">ATCC 20501</strain>
        <strain evidence="13 14">CGMCC 4.3529</strain>
    </source>
</reference>
<dbReference type="AlphaFoldDB" id="A0A1H6ENB6"/>
<keyword evidence="9" id="KW-1133">Transmembrane helix</keyword>
<keyword evidence="9" id="KW-0472">Membrane</keyword>
<reference evidence="12" key="1">
    <citation type="submission" date="2016-10" db="EMBL/GenBank/DDBJ databases">
        <authorList>
            <person name="de Groot N.N."/>
        </authorList>
    </citation>
    <scope>NUCLEOTIDE SEQUENCE [LARGE SCALE GENOMIC DNA]</scope>
    <source>
        <strain evidence="12">ATCC 20501</strain>
    </source>
</reference>
<dbReference type="GO" id="GO:0000155">
    <property type="term" value="F:phosphorelay sensor kinase activity"/>
    <property type="evidence" value="ECO:0007669"/>
    <property type="project" value="InterPro"/>
</dbReference>
<protein>
    <recommendedName>
        <fullName evidence="2">histidine kinase</fullName>
        <ecNumber evidence="2">2.7.13.3</ecNumber>
    </recommendedName>
</protein>
<organism evidence="12 15">
    <name type="scientific">Saccharopolyspora kobensis</name>
    <dbReference type="NCBI Taxonomy" id="146035"/>
    <lineage>
        <taxon>Bacteria</taxon>
        <taxon>Bacillati</taxon>
        <taxon>Actinomycetota</taxon>
        <taxon>Actinomycetes</taxon>
        <taxon>Pseudonocardiales</taxon>
        <taxon>Pseudonocardiaceae</taxon>
        <taxon>Saccharopolyspora</taxon>
    </lineage>
</organism>
<evidence type="ECO:0000256" key="3">
    <source>
        <dbReference type="ARBA" id="ARBA00022553"/>
    </source>
</evidence>
<feature type="domain" description="Histidine kinase/HSP90-like ATPase" evidence="10">
    <location>
        <begin position="240"/>
        <end position="326"/>
    </location>
</feature>
<keyword evidence="8" id="KW-0902">Two-component regulatory system</keyword>
<dbReference type="PANTHER" id="PTHR24421">
    <property type="entry name" value="NITRATE/NITRITE SENSOR PROTEIN NARX-RELATED"/>
    <property type="match status" value="1"/>
</dbReference>
<dbReference type="EMBL" id="FNVB01000019">
    <property type="protein sequence ID" value="SEG98506.1"/>
    <property type="molecule type" value="Genomic_DNA"/>
</dbReference>
<dbReference type="Pfam" id="PF02518">
    <property type="entry name" value="HATPase_c"/>
    <property type="match status" value="1"/>
</dbReference>
<evidence type="ECO:0000256" key="6">
    <source>
        <dbReference type="ARBA" id="ARBA00022777"/>
    </source>
</evidence>
<dbReference type="GO" id="GO:0005524">
    <property type="term" value="F:ATP binding"/>
    <property type="evidence" value="ECO:0007669"/>
    <property type="project" value="UniProtKB-KW"/>
</dbReference>
<evidence type="ECO:0000256" key="1">
    <source>
        <dbReference type="ARBA" id="ARBA00000085"/>
    </source>
</evidence>
<evidence type="ECO:0000259" key="11">
    <source>
        <dbReference type="Pfam" id="PF07730"/>
    </source>
</evidence>
<dbReference type="GO" id="GO:0016020">
    <property type="term" value="C:membrane"/>
    <property type="evidence" value="ECO:0007669"/>
    <property type="project" value="InterPro"/>
</dbReference>
<evidence type="ECO:0000256" key="7">
    <source>
        <dbReference type="ARBA" id="ARBA00022840"/>
    </source>
</evidence>
<dbReference type="EMBL" id="FOME01000024">
    <property type="protein sequence ID" value="SFF26300.1"/>
    <property type="molecule type" value="Genomic_DNA"/>
</dbReference>
<accession>A0A1I2HAG9</accession>